<evidence type="ECO:0000313" key="3">
    <source>
        <dbReference type="Proteomes" id="UP000289340"/>
    </source>
</evidence>
<name>A0A445F2J8_GLYSO</name>
<reference evidence="2 3" key="1">
    <citation type="submission" date="2018-09" db="EMBL/GenBank/DDBJ databases">
        <title>A high-quality reference genome of wild soybean provides a powerful tool to mine soybean genomes.</title>
        <authorList>
            <person name="Xie M."/>
            <person name="Chung C.Y.L."/>
            <person name="Li M.-W."/>
            <person name="Wong F.-L."/>
            <person name="Chan T.-F."/>
            <person name="Lam H.-M."/>
        </authorList>
    </citation>
    <scope>NUCLEOTIDE SEQUENCE [LARGE SCALE GENOMIC DNA]</scope>
    <source>
        <strain evidence="3">cv. W05</strain>
        <tissue evidence="2">Hypocotyl of etiolated seedlings</tissue>
    </source>
</reference>
<gene>
    <name evidence="2" type="ORF">D0Y65_053578</name>
</gene>
<dbReference type="Proteomes" id="UP000289340">
    <property type="component" value="Chromosome 20"/>
</dbReference>
<dbReference type="EMBL" id="QZWG01000020">
    <property type="protein sequence ID" value="RZB43022.1"/>
    <property type="molecule type" value="Genomic_DNA"/>
</dbReference>
<comment type="caution">
    <text evidence="2">The sequence shown here is derived from an EMBL/GenBank/DDBJ whole genome shotgun (WGS) entry which is preliminary data.</text>
</comment>
<organism evidence="2 3">
    <name type="scientific">Glycine soja</name>
    <name type="common">Wild soybean</name>
    <dbReference type="NCBI Taxonomy" id="3848"/>
    <lineage>
        <taxon>Eukaryota</taxon>
        <taxon>Viridiplantae</taxon>
        <taxon>Streptophyta</taxon>
        <taxon>Embryophyta</taxon>
        <taxon>Tracheophyta</taxon>
        <taxon>Spermatophyta</taxon>
        <taxon>Magnoliopsida</taxon>
        <taxon>eudicotyledons</taxon>
        <taxon>Gunneridae</taxon>
        <taxon>Pentapetalae</taxon>
        <taxon>rosids</taxon>
        <taxon>fabids</taxon>
        <taxon>Fabales</taxon>
        <taxon>Fabaceae</taxon>
        <taxon>Papilionoideae</taxon>
        <taxon>50 kb inversion clade</taxon>
        <taxon>NPAAA clade</taxon>
        <taxon>indigoferoid/millettioid clade</taxon>
        <taxon>Phaseoleae</taxon>
        <taxon>Glycine</taxon>
        <taxon>Glycine subgen. Soja</taxon>
    </lineage>
</organism>
<proteinExistence type="predicted"/>
<sequence>MHSCLWQIFLTNFVLLIAFEFVLRIVLNYDYTLCLHERVFPGWNFVSYDVLCCLEAE</sequence>
<keyword evidence="1" id="KW-0472">Membrane</keyword>
<evidence type="ECO:0000313" key="2">
    <source>
        <dbReference type="EMBL" id="RZB43022.1"/>
    </source>
</evidence>
<protein>
    <submittedName>
        <fullName evidence="2">Uncharacterized protein</fullName>
    </submittedName>
</protein>
<keyword evidence="3" id="KW-1185">Reference proteome</keyword>
<dbReference type="AlphaFoldDB" id="A0A445F2J8"/>
<evidence type="ECO:0000256" key="1">
    <source>
        <dbReference type="SAM" id="Phobius"/>
    </source>
</evidence>
<keyword evidence="1" id="KW-0812">Transmembrane</keyword>
<keyword evidence="1" id="KW-1133">Transmembrane helix</keyword>
<feature type="transmembrane region" description="Helical" evidence="1">
    <location>
        <begin position="6"/>
        <end position="27"/>
    </location>
</feature>
<accession>A0A445F2J8</accession>